<proteinExistence type="predicted"/>
<evidence type="ECO:0000313" key="1">
    <source>
        <dbReference type="EMBL" id="BDI32996.1"/>
    </source>
</evidence>
<organism evidence="1 2">
    <name type="scientific">Capsulimonas corticalis</name>
    <dbReference type="NCBI Taxonomy" id="2219043"/>
    <lineage>
        <taxon>Bacteria</taxon>
        <taxon>Bacillati</taxon>
        <taxon>Armatimonadota</taxon>
        <taxon>Armatimonadia</taxon>
        <taxon>Capsulimonadales</taxon>
        <taxon>Capsulimonadaceae</taxon>
        <taxon>Capsulimonas</taxon>
    </lineage>
</organism>
<dbReference type="AlphaFoldDB" id="A0A402CP95"/>
<dbReference type="Proteomes" id="UP000287394">
    <property type="component" value="Chromosome"/>
</dbReference>
<keyword evidence="2" id="KW-1185">Reference proteome</keyword>
<sequence>MSTPPYYQNTPPPSKSNSSGCWKIGGIGCAVVLLLGVVGSVWIFNTFKGVLQSTVGTTQNGLKIRRAVIDYHDKKGSYPAKLADLVPDYLPSPTILHDASDTNPDPSHISWTYHRPTEGAPPKTPLLENSIVIKIGNNPPARTSFIINLDGTTTSAGQTAAPPQ</sequence>
<protein>
    <submittedName>
        <fullName evidence="1">Uncharacterized protein</fullName>
    </submittedName>
</protein>
<name>A0A402CP95_9BACT</name>
<dbReference type="RefSeq" id="WP_119319326.1">
    <property type="nucleotide sequence ID" value="NZ_AP025739.1"/>
</dbReference>
<dbReference type="KEGG" id="ccot:CCAX7_50470"/>
<gene>
    <name evidence="1" type="ORF">CCAX7_50470</name>
</gene>
<evidence type="ECO:0000313" key="2">
    <source>
        <dbReference type="Proteomes" id="UP000287394"/>
    </source>
</evidence>
<accession>A0A402CP95</accession>
<reference evidence="1 2" key="1">
    <citation type="journal article" date="2019" name="Int. J. Syst. Evol. Microbiol.">
        <title>Capsulimonas corticalis gen. nov., sp. nov., an aerobic capsulated bacterium, of a novel bacterial order, Capsulimonadales ord. nov., of the class Armatimonadia of the phylum Armatimonadetes.</title>
        <authorList>
            <person name="Li J."/>
            <person name="Kudo C."/>
            <person name="Tonouchi A."/>
        </authorList>
    </citation>
    <scope>NUCLEOTIDE SEQUENCE [LARGE SCALE GENOMIC DNA]</scope>
    <source>
        <strain evidence="1 2">AX-7</strain>
    </source>
</reference>
<dbReference type="EMBL" id="AP025739">
    <property type="protein sequence ID" value="BDI32996.1"/>
    <property type="molecule type" value="Genomic_DNA"/>
</dbReference>